<reference evidence="1 2" key="2">
    <citation type="journal article" date="2022" name="Mol. Ecol. Resour.">
        <title>The genomes of chicory, endive, great burdock and yacon provide insights into Asteraceae paleo-polyploidization history and plant inulin production.</title>
        <authorList>
            <person name="Fan W."/>
            <person name="Wang S."/>
            <person name="Wang H."/>
            <person name="Wang A."/>
            <person name="Jiang F."/>
            <person name="Liu H."/>
            <person name="Zhao H."/>
            <person name="Xu D."/>
            <person name="Zhang Y."/>
        </authorList>
    </citation>
    <scope>NUCLEOTIDE SEQUENCE [LARGE SCALE GENOMIC DNA]</scope>
    <source>
        <strain evidence="2">cv. Punajuju</strain>
        <tissue evidence="1">Leaves</tissue>
    </source>
</reference>
<dbReference type="EMBL" id="CM042010">
    <property type="protein sequence ID" value="KAI3780386.1"/>
    <property type="molecule type" value="Genomic_DNA"/>
</dbReference>
<evidence type="ECO:0000313" key="1">
    <source>
        <dbReference type="EMBL" id="KAI3780386.1"/>
    </source>
</evidence>
<name>A0ACB9GBK4_CICIN</name>
<organism evidence="1 2">
    <name type="scientific">Cichorium intybus</name>
    <name type="common">Chicory</name>
    <dbReference type="NCBI Taxonomy" id="13427"/>
    <lineage>
        <taxon>Eukaryota</taxon>
        <taxon>Viridiplantae</taxon>
        <taxon>Streptophyta</taxon>
        <taxon>Embryophyta</taxon>
        <taxon>Tracheophyta</taxon>
        <taxon>Spermatophyta</taxon>
        <taxon>Magnoliopsida</taxon>
        <taxon>eudicotyledons</taxon>
        <taxon>Gunneridae</taxon>
        <taxon>Pentapetalae</taxon>
        <taxon>asterids</taxon>
        <taxon>campanulids</taxon>
        <taxon>Asterales</taxon>
        <taxon>Asteraceae</taxon>
        <taxon>Cichorioideae</taxon>
        <taxon>Cichorieae</taxon>
        <taxon>Cichoriinae</taxon>
        <taxon>Cichorium</taxon>
    </lineage>
</organism>
<keyword evidence="2" id="KW-1185">Reference proteome</keyword>
<sequence>MISSFIVPSPGPKRIIVELAIPCEKPGLWVFEGFTVGFHPRSWEIVYNGMTQFGYEKVYKHYRFGARVLLGSGSFIARNLTLPSKTGNGSTPPLLSPLQAALRQIWSSAYPNRELPGLKSEVWKEMGW</sequence>
<comment type="caution">
    <text evidence="1">The sequence shown here is derived from an EMBL/GenBank/DDBJ whole genome shotgun (WGS) entry which is preliminary data.</text>
</comment>
<evidence type="ECO:0000313" key="2">
    <source>
        <dbReference type="Proteomes" id="UP001055811"/>
    </source>
</evidence>
<protein>
    <submittedName>
        <fullName evidence="1">Uncharacterized protein</fullName>
    </submittedName>
</protein>
<accession>A0ACB9GBK4</accession>
<reference evidence="2" key="1">
    <citation type="journal article" date="2022" name="Mol. Ecol. Resour.">
        <title>The genomes of chicory, endive, great burdock and yacon provide insights into Asteraceae palaeo-polyploidization history and plant inulin production.</title>
        <authorList>
            <person name="Fan W."/>
            <person name="Wang S."/>
            <person name="Wang H."/>
            <person name="Wang A."/>
            <person name="Jiang F."/>
            <person name="Liu H."/>
            <person name="Zhao H."/>
            <person name="Xu D."/>
            <person name="Zhang Y."/>
        </authorList>
    </citation>
    <scope>NUCLEOTIDE SEQUENCE [LARGE SCALE GENOMIC DNA]</scope>
    <source>
        <strain evidence="2">cv. Punajuju</strain>
    </source>
</reference>
<dbReference type="Proteomes" id="UP001055811">
    <property type="component" value="Linkage Group LG02"/>
</dbReference>
<proteinExistence type="predicted"/>
<gene>
    <name evidence="1" type="ORF">L2E82_10367</name>
</gene>